<keyword evidence="3" id="KW-1185">Reference proteome</keyword>
<dbReference type="RefSeq" id="WP_185671357.1">
    <property type="nucleotide sequence ID" value="NZ_JACJVP010000039.1"/>
</dbReference>
<proteinExistence type="predicted"/>
<keyword evidence="1" id="KW-0472">Membrane</keyword>
<keyword evidence="1" id="KW-1133">Transmembrane helix</keyword>
<organism evidence="2 3">
    <name type="scientific">Cohnella nanjingensis</name>
    <dbReference type="NCBI Taxonomy" id="1387779"/>
    <lineage>
        <taxon>Bacteria</taxon>
        <taxon>Bacillati</taxon>
        <taxon>Bacillota</taxon>
        <taxon>Bacilli</taxon>
        <taxon>Bacillales</taxon>
        <taxon>Paenibacillaceae</taxon>
        <taxon>Cohnella</taxon>
    </lineage>
</organism>
<name>A0A7X0RTP6_9BACL</name>
<evidence type="ECO:0000313" key="3">
    <source>
        <dbReference type="Proteomes" id="UP000547209"/>
    </source>
</evidence>
<reference evidence="2 3" key="1">
    <citation type="submission" date="2020-08" db="EMBL/GenBank/DDBJ databases">
        <title>Cohnella phylogeny.</title>
        <authorList>
            <person name="Dunlap C."/>
        </authorList>
    </citation>
    <scope>NUCLEOTIDE SEQUENCE [LARGE SCALE GENOMIC DNA]</scope>
    <source>
        <strain evidence="2 3">DSM 28246</strain>
    </source>
</reference>
<protein>
    <submittedName>
        <fullName evidence="2">Uncharacterized protein</fullName>
    </submittedName>
</protein>
<sequence length="130" mass="14962">MTAEANKTEPSRVRNGRLAFFILSWVLLICIIVQVFLAGMALFDNSEAWKWHRTFVHWFEYISIILFILGWIGKLSRKLIWGSLGLFVLFNIQYYTAHGFVGALHPVLALALFWGALALARGSYPFLKRK</sequence>
<dbReference type="Pfam" id="PF19728">
    <property type="entry name" value="DUF6220"/>
    <property type="match status" value="1"/>
</dbReference>
<gene>
    <name evidence="2" type="ORF">H7C19_22730</name>
</gene>
<feature type="transmembrane region" description="Helical" evidence="1">
    <location>
        <begin position="55"/>
        <end position="72"/>
    </location>
</feature>
<accession>A0A7X0RTP6</accession>
<dbReference type="Proteomes" id="UP000547209">
    <property type="component" value="Unassembled WGS sequence"/>
</dbReference>
<evidence type="ECO:0000313" key="2">
    <source>
        <dbReference type="EMBL" id="MBB6673499.1"/>
    </source>
</evidence>
<dbReference type="AlphaFoldDB" id="A0A7X0RTP6"/>
<feature type="transmembrane region" description="Helical" evidence="1">
    <location>
        <begin position="20"/>
        <end position="43"/>
    </location>
</feature>
<feature type="transmembrane region" description="Helical" evidence="1">
    <location>
        <begin position="79"/>
        <end position="97"/>
    </location>
</feature>
<evidence type="ECO:0000256" key="1">
    <source>
        <dbReference type="SAM" id="Phobius"/>
    </source>
</evidence>
<comment type="caution">
    <text evidence="2">The sequence shown here is derived from an EMBL/GenBank/DDBJ whole genome shotgun (WGS) entry which is preliminary data.</text>
</comment>
<keyword evidence="1" id="KW-0812">Transmembrane</keyword>
<dbReference type="EMBL" id="JACJVP010000039">
    <property type="protein sequence ID" value="MBB6673499.1"/>
    <property type="molecule type" value="Genomic_DNA"/>
</dbReference>
<feature type="transmembrane region" description="Helical" evidence="1">
    <location>
        <begin position="103"/>
        <end position="120"/>
    </location>
</feature>
<dbReference type="InterPro" id="IPR046192">
    <property type="entry name" value="DUF6220"/>
</dbReference>